<feature type="domain" description="AAA+ ATPase" evidence="3">
    <location>
        <begin position="159"/>
        <end position="306"/>
    </location>
</feature>
<keyword evidence="1" id="KW-0547">Nucleotide-binding</keyword>
<evidence type="ECO:0000256" key="2">
    <source>
        <dbReference type="ARBA" id="ARBA00022840"/>
    </source>
</evidence>
<dbReference type="Pfam" id="PF19568">
    <property type="entry name" value="Spore_III_AA"/>
    <property type="match status" value="1"/>
</dbReference>
<keyword evidence="5" id="KW-1185">Reference proteome</keyword>
<dbReference type="InterPro" id="IPR014217">
    <property type="entry name" value="Spore_III_AA"/>
</dbReference>
<dbReference type="EMBL" id="CP031092">
    <property type="protein sequence ID" value="AXF54782.1"/>
    <property type="molecule type" value="Genomic_DNA"/>
</dbReference>
<dbReference type="Proteomes" id="UP000252100">
    <property type="component" value="Chromosome"/>
</dbReference>
<name>A0A345BV01_9BACI</name>
<keyword evidence="2" id="KW-0067">ATP-binding</keyword>
<dbReference type="InterPro" id="IPR045735">
    <property type="entry name" value="Spore_III_AA_AAA+_ATPase"/>
</dbReference>
<reference evidence="4 5" key="1">
    <citation type="journal article" date="2018" name="J. Microbiol.">
        <title>Salicibibacter kimchii gen. nov., sp. nov., a moderately halophilic and alkalitolerant bacterium in the family Bacillaceae, isolated from kimchi.</title>
        <authorList>
            <person name="Jang J.Y."/>
            <person name="Oh Y.J."/>
            <person name="Lim S.K."/>
            <person name="Park H.K."/>
            <person name="Lee C."/>
            <person name="Kim J.Y."/>
            <person name="Lee M.A."/>
            <person name="Choi H.J."/>
        </authorList>
    </citation>
    <scope>NUCLEOTIDE SEQUENCE [LARGE SCALE GENOMIC DNA]</scope>
    <source>
        <strain evidence="4 5">NKC1-1</strain>
    </source>
</reference>
<dbReference type="SMART" id="SM00382">
    <property type="entry name" value="AAA"/>
    <property type="match status" value="1"/>
</dbReference>
<dbReference type="KEGG" id="rue:DT065_01270"/>
<dbReference type="AlphaFoldDB" id="A0A345BV01"/>
<proteinExistence type="predicted"/>
<dbReference type="InterPro" id="IPR003593">
    <property type="entry name" value="AAA+_ATPase"/>
</dbReference>
<dbReference type="InterPro" id="IPR027417">
    <property type="entry name" value="P-loop_NTPase"/>
</dbReference>
<dbReference type="PANTHER" id="PTHR20953:SF3">
    <property type="entry name" value="P-LOOP CONTAINING NUCLEOSIDE TRIPHOSPHATE HYDROLASES SUPERFAMILY PROTEIN"/>
    <property type="match status" value="1"/>
</dbReference>
<dbReference type="PANTHER" id="PTHR20953">
    <property type="entry name" value="KINASE-RELATED"/>
    <property type="match status" value="1"/>
</dbReference>
<dbReference type="SUPFAM" id="SSF52540">
    <property type="entry name" value="P-loop containing nucleoside triphosphate hydrolases"/>
    <property type="match status" value="1"/>
</dbReference>
<dbReference type="GO" id="GO:0005524">
    <property type="term" value="F:ATP binding"/>
    <property type="evidence" value="ECO:0007669"/>
    <property type="project" value="UniProtKB-KW"/>
</dbReference>
<dbReference type="NCBIfam" id="TIGR02858">
    <property type="entry name" value="spore_III_AA"/>
    <property type="match status" value="1"/>
</dbReference>
<evidence type="ECO:0000259" key="3">
    <source>
        <dbReference type="SMART" id="SM00382"/>
    </source>
</evidence>
<evidence type="ECO:0000313" key="4">
    <source>
        <dbReference type="EMBL" id="AXF54782.1"/>
    </source>
</evidence>
<organism evidence="4 5">
    <name type="scientific">Salicibibacter kimchii</name>
    <dbReference type="NCBI Taxonomy" id="2099786"/>
    <lineage>
        <taxon>Bacteria</taxon>
        <taxon>Bacillati</taxon>
        <taxon>Bacillota</taxon>
        <taxon>Bacilli</taxon>
        <taxon>Bacillales</taxon>
        <taxon>Bacillaceae</taxon>
        <taxon>Salicibibacter</taxon>
    </lineage>
</organism>
<evidence type="ECO:0000313" key="5">
    <source>
        <dbReference type="Proteomes" id="UP000252100"/>
    </source>
</evidence>
<dbReference type="Gene3D" id="3.40.50.300">
    <property type="entry name" value="P-loop containing nucleotide triphosphate hydrolases"/>
    <property type="match status" value="1"/>
</dbReference>
<sequence length="323" mass="36038">MVFPELIDGGGEEMPYTQKENTIVSKQTIVALVPGRFKENIRVALRSYDLEEIRFRVNRPPELVYRNDAYFMGAETLSTNDAEFIMNQLSQHSLYAFEEELRNGFLTLAGGHRVGLGGETIVENGMVKTLKHVRSFNVRITRQMNGVAGRYLTDLFHGQWRNTLIVGPPQSGKTTLLRDIARTASYGQQAKQMTPIPPRKVAIADERSEIAAAFEGVPQHDLGPRTDVLDRCPKAEGMMMLVRAMSPDLLIVDEIGSERDKSALREAMNAGVSVICSAHGRTVEDMEDRALLRTSSGRPLFDRLLLLDGNKRGKLIIPKKVSV</sequence>
<dbReference type="CDD" id="cd00009">
    <property type="entry name" value="AAA"/>
    <property type="match status" value="1"/>
</dbReference>
<accession>A0A345BV01</accession>
<evidence type="ECO:0000256" key="1">
    <source>
        <dbReference type="ARBA" id="ARBA00022741"/>
    </source>
</evidence>
<protein>
    <submittedName>
        <fullName evidence="4">Stage III sporulation protein AA</fullName>
    </submittedName>
</protein>
<gene>
    <name evidence="4" type="primary">spoIIIAA</name>
    <name evidence="4" type="ORF">DT065_01270</name>
</gene>